<gene>
    <name evidence="1" type="ORF">L3Q82_014245</name>
</gene>
<keyword evidence="2" id="KW-1185">Reference proteome</keyword>
<protein>
    <submittedName>
        <fullName evidence="1">Uncharacterized protein</fullName>
    </submittedName>
</protein>
<evidence type="ECO:0000313" key="1">
    <source>
        <dbReference type="EMBL" id="KAI3359905.1"/>
    </source>
</evidence>
<reference evidence="1" key="1">
    <citation type="submission" date="2022-04" db="EMBL/GenBank/DDBJ databases">
        <title>Jade perch genome.</title>
        <authorList>
            <person name="Chao B."/>
        </authorList>
    </citation>
    <scope>NUCLEOTIDE SEQUENCE</scope>
    <source>
        <strain evidence="1">CB-2022</strain>
    </source>
</reference>
<organism evidence="1 2">
    <name type="scientific">Scortum barcoo</name>
    <name type="common">barcoo grunter</name>
    <dbReference type="NCBI Taxonomy" id="214431"/>
    <lineage>
        <taxon>Eukaryota</taxon>
        <taxon>Metazoa</taxon>
        <taxon>Chordata</taxon>
        <taxon>Craniata</taxon>
        <taxon>Vertebrata</taxon>
        <taxon>Euteleostomi</taxon>
        <taxon>Actinopterygii</taxon>
        <taxon>Neopterygii</taxon>
        <taxon>Teleostei</taxon>
        <taxon>Neoteleostei</taxon>
        <taxon>Acanthomorphata</taxon>
        <taxon>Eupercaria</taxon>
        <taxon>Centrarchiformes</taxon>
        <taxon>Terapontoidei</taxon>
        <taxon>Terapontidae</taxon>
        <taxon>Scortum</taxon>
    </lineage>
</organism>
<name>A0ACB8VWT9_9TELE</name>
<dbReference type="EMBL" id="CM041547">
    <property type="protein sequence ID" value="KAI3359905.1"/>
    <property type="molecule type" value="Genomic_DNA"/>
</dbReference>
<proteinExistence type="predicted"/>
<accession>A0ACB8VWT9</accession>
<evidence type="ECO:0000313" key="2">
    <source>
        <dbReference type="Proteomes" id="UP000831701"/>
    </source>
</evidence>
<sequence length="137" mass="15414">MSHQEEAPGKTQDTLERLCLSAGLGMPRGPPRKSWRKCLGKSGYCKKNKLNMLSLDVLDTQWWCRALRGCTEFTQTHTESTSKSRSGDAQDTVQIIQHVTEERMHNPGDVLSVVEHVAGKNTGIQYMNMLLILIFLP</sequence>
<dbReference type="Proteomes" id="UP000831701">
    <property type="component" value="Chromosome 17"/>
</dbReference>
<comment type="caution">
    <text evidence="1">The sequence shown here is derived from an EMBL/GenBank/DDBJ whole genome shotgun (WGS) entry which is preliminary data.</text>
</comment>